<evidence type="ECO:0000313" key="1">
    <source>
        <dbReference type="EMBL" id="MFJ2677048.1"/>
    </source>
</evidence>
<dbReference type="EMBL" id="JBIUWZ010000002">
    <property type="protein sequence ID" value="MFJ2677048.1"/>
    <property type="molecule type" value="Genomic_DNA"/>
</dbReference>
<organism evidence="1 2">
    <name type="scientific">Pseudomonas sivasensis</name>
    <dbReference type="NCBI Taxonomy" id="1880678"/>
    <lineage>
        <taxon>Bacteria</taxon>
        <taxon>Pseudomonadati</taxon>
        <taxon>Pseudomonadota</taxon>
        <taxon>Gammaproteobacteria</taxon>
        <taxon>Pseudomonadales</taxon>
        <taxon>Pseudomonadaceae</taxon>
        <taxon>Pseudomonas</taxon>
    </lineage>
</organism>
<accession>A0ABW8DTX3</accession>
<name>A0ABW8DTX3_9PSED</name>
<dbReference type="Proteomes" id="UP001617213">
    <property type="component" value="Unassembled WGS sequence"/>
</dbReference>
<gene>
    <name evidence="1" type="ORF">ACIOWJ_02930</name>
</gene>
<evidence type="ECO:0000313" key="2">
    <source>
        <dbReference type="Proteomes" id="UP001617213"/>
    </source>
</evidence>
<proteinExistence type="predicted"/>
<comment type="caution">
    <text evidence="1">The sequence shown here is derived from an EMBL/GenBank/DDBJ whole genome shotgun (WGS) entry which is preliminary data.</text>
</comment>
<keyword evidence="2" id="KW-1185">Reference proteome</keyword>
<sequence>MTISNLNLSHAGHLVDSVAMHIADQIAAQDKPKPQQPPSFPFNGIEYAAAPKPNNTMIPMPRIG</sequence>
<reference evidence="1 2" key="1">
    <citation type="submission" date="2024-10" db="EMBL/GenBank/DDBJ databases">
        <title>The Natural Products Discovery Center: Release of the First 8490 Sequenced Strains for Exploring Actinobacteria Biosynthetic Diversity.</title>
        <authorList>
            <person name="Kalkreuter E."/>
            <person name="Kautsar S.A."/>
            <person name="Yang D."/>
            <person name="Bader C.D."/>
            <person name="Teijaro C.N."/>
            <person name="Fluegel L."/>
            <person name="Davis C.M."/>
            <person name="Simpson J.R."/>
            <person name="Lauterbach L."/>
            <person name="Steele A.D."/>
            <person name="Gui C."/>
            <person name="Meng S."/>
            <person name="Li G."/>
            <person name="Viehrig K."/>
            <person name="Ye F."/>
            <person name="Su P."/>
            <person name="Kiefer A.F."/>
            <person name="Nichols A."/>
            <person name="Cepeda A.J."/>
            <person name="Yan W."/>
            <person name="Fan B."/>
            <person name="Jiang Y."/>
            <person name="Adhikari A."/>
            <person name="Zheng C.-J."/>
            <person name="Schuster L."/>
            <person name="Cowan T.M."/>
            <person name="Smanski M.J."/>
            <person name="Chevrette M.G."/>
            <person name="De Carvalho L.P.S."/>
            <person name="Shen B."/>
        </authorList>
    </citation>
    <scope>NUCLEOTIDE SEQUENCE [LARGE SCALE GENOMIC DNA]</scope>
    <source>
        <strain evidence="1 2">NPDC087581</strain>
    </source>
</reference>
<dbReference type="RefSeq" id="WP_032887188.1">
    <property type="nucleotide sequence ID" value="NZ_CAXAPQ010000002.1"/>
</dbReference>
<protein>
    <submittedName>
        <fullName evidence="1">Uncharacterized protein</fullName>
    </submittedName>
</protein>